<gene>
    <name evidence="1" type="ORF">HNR00_004956</name>
</gene>
<dbReference type="Proteomes" id="UP000583454">
    <property type="component" value="Unassembled WGS sequence"/>
</dbReference>
<comment type="caution">
    <text evidence="1">The sequence shown here is derived from an EMBL/GenBank/DDBJ whole genome shotgun (WGS) entry which is preliminary data.</text>
</comment>
<dbReference type="AlphaFoldDB" id="A0A840ZQ02"/>
<evidence type="ECO:0000313" key="1">
    <source>
        <dbReference type="EMBL" id="MBB5760209.1"/>
    </source>
</evidence>
<organism evidence="1 2">
    <name type="scientific">Methylorubrum rhodinum</name>
    <dbReference type="NCBI Taxonomy" id="29428"/>
    <lineage>
        <taxon>Bacteria</taxon>
        <taxon>Pseudomonadati</taxon>
        <taxon>Pseudomonadota</taxon>
        <taxon>Alphaproteobacteria</taxon>
        <taxon>Hyphomicrobiales</taxon>
        <taxon>Methylobacteriaceae</taxon>
        <taxon>Methylorubrum</taxon>
    </lineage>
</organism>
<keyword evidence="2" id="KW-1185">Reference proteome</keyword>
<dbReference type="EMBL" id="JACHOP010000038">
    <property type="protein sequence ID" value="MBB5760209.1"/>
    <property type="molecule type" value="Genomic_DNA"/>
</dbReference>
<accession>A0A840ZQ02</accession>
<sequence>MTDVIPALKKLLRQNGFGFWRSERGDLAHKSRHAANGVLEQAESPKEF</sequence>
<dbReference type="RefSeq" id="WP_183573950.1">
    <property type="nucleotide sequence ID" value="NZ_JACHOP010000038.1"/>
</dbReference>
<reference evidence="1 2" key="1">
    <citation type="submission" date="2020-08" db="EMBL/GenBank/DDBJ databases">
        <title>Genomic Encyclopedia of Type Strains, Phase IV (KMG-IV): sequencing the most valuable type-strain genomes for metagenomic binning, comparative biology and taxonomic classification.</title>
        <authorList>
            <person name="Goeker M."/>
        </authorList>
    </citation>
    <scope>NUCLEOTIDE SEQUENCE [LARGE SCALE GENOMIC DNA]</scope>
    <source>
        <strain evidence="1 2">DSM 2163</strain>
    </source>
</reference>
<protein>
    <submittedName>
        <fullName evidence="1">Uncharacterized protein</fullName>
    </submittedName>
</protein>
<name>A0A840ZQ02_9HYPH</name>
<proteinExistence type="predicted"/>
<evidence type="ECO:0000313" key="2">
    <source>
        <dbReference type="Proteomes" id="UP000583454"/>
    </source>
</evidence>